<accession>A0A2N7WH82</accession>
<dbReference type="Proteomes" id="UP000235659">
    <property type="component" value="Unassembled WGS sequence"/>
</dbReference>
<evidence type="ECO:0000313" key="5">
    <source>
        <dbReference type="Proteomes" id="UP000235659"/>
    </source>
</evidence>
<evidence type="ECO:0000256" key="1">
    <source>
        <dbReference type="SAM" id="MobiDB-lite"/>
    </source>
</evidence>
<evidence type="ECO:0000313" key="3">
    <source>
        <dbReference type="EMBL" id="CAB3656950.1"/>
    </source>
</evidence>
<dbReference type="InterPro" id="IPR035919">
    <property type="entry name" value="EAL_sf"/>
</dbReference>
<dbReference type="PANTHER" id="PTHR33121">
    <property type="entry name" value="CYCLIC DI-GMP PHOSPHODIESTERASE PDEF"/>
    <property type="match status" value="1"/>
</dbReference>
<feature type="compositionally biased region" description="Basic and acidic residues" evidence="1">
    <location>
        <begin position="25"/>
        <end position="47"/>
    </location>
</feature>
<proteinExistence type="predicted"/>
<dbReference type="Proteomes" id="UP000494205">
    <property type="component" value="Unassembled WGS sequence"/>
</dbReference>
<dbReference type="PANTHER" id="PTHR33121:SF23">
    <property type="entry name" value="CYCLIC DI-GMP PHOSPHODIESTERASE PDEB"/>
    <property type="match status" value="1"/>
</dbReference>
<dbReference type="InterPro" id="IPR050706">
    <property type="entry name" value="Cyclic-di-GMP_PDE-like"/>
</dbReference>
<protein>
    <recommendedName>
        <fullName evidence="2">EAL domain-containing protein</fullName>
    </recommendedName>
</protein>
<organism evidence="3 6">
    <name type="scientific">Paraburkholderia rhynchosiae</name>
    <dbReference type="NCBI Taxonomy" id="487049"/>
    <lineage>
        <taxon>Bacteria</taxon>
        <taxon>Pseudomonadati</taxon>
        <taxon>Pseudomonadota</taxon>
        <taxon>Betaproteobacteria</taxon>
        <taxon>Burkholderiales</taxon>
        <taxon>Burkholderiaceae</taxon>
        <taxon>Paraburkholderia</taxon>
    </lineage>
</organism>
<feature type="region of interest" description="Disordered" evidence="1">
    <location>
        <begin position="1"/>
        <end position="49"/>
    </location>
</feature>
<dbReference type="SUPFAM" id="SSF141868">
    <property type="entry name" value="EAL domain-like"/>
    <property type="match status" value="1"/>
</dbReference>
<dbReference type="CDD" id="cd01948">
    <property type="entry name" value="EAL"/>
    <property type="match status" value="1"/>
</dbReference>
<gene>
    <name evidence="4" type="ORF">C0Z16_21960</name>
    <name evidence="3" type="ORF">LMG27174_01461</name>
</gene>
<evidence type="ECO:0000313" key="6">
    <source>
        <dbReference type="Proteomes" id="UP000494205"/>
    </source>
</evidence>
<dbReference type="PROSITE" id="PS50883">
    <property type="entry name" value="EAL"/>
    <property type="match status" value="1"/>
</dbReference>
<dbReference type="EMBL" id="CADIJZ010000004">
    <property type="protein sequence ID" value="CAB3656950.1"/>
    <property type="molecule type" value="Genomic_DNA"/>
</dbReference>
<dbReference type="AlphaFoldDB" id="A0A2N7WH82"/>
<dbReference type="EMBL" id="PNXY01000016">
    <property type="protein sequence ID" value="PMS28780.1"/>
    <property type="molecule type" value="Genomic_DNA"/>
</dbReference>
<dbReference type="GO" id="GO:0071111">
    <property type="term" value="F:cyclic-guanylate-specific phosphodiesterase activity"/>
    <property type="evidence" value="ECO:0007669"/>
    <property type="project" value="InterPro"/>
</dbReference>
<sequence length="447" mass="48633">MEPSENPAHELSRSASIRPAGRAACDSKGDACKESFDDQRQTEDRPRSYQWSMFTRTDAQAESAGSVGELCVVATIINLREIEQVYGETTALAVRHVVYERARALSRSGRATVATTGAHIVFIFDLSWLSYKGNTPVELCGPIIEHRVVKVLGAHAVPLGDAAIMPVVRASAMRSGYQPFQNFIDAANLATAGHHWCERYRADMVVAAAVFAALEEKRLDFDREPVCAAGDSQDVTYYEVLLCEIRNGQRIRIGSLVGAVERLGMVRRLDEWVVGSTIAALRRNPALRLGCNVSGHSATLDAWWTPIASQLHADRCLASRLTIEITETAALTSTTEARNFVRTFQALGCQMALDDLGKGHNNLIALIGLGVDIVKIDLRCLRQEGGTRSPLGLRPLIQFAKTYGASVIIEGIETEDDAQQARECGATCLQGYLYSGPSAPDIAAERG</sequence>
<reference evidence="4 5" key="1">
    <citation type="submission" date="2018-01" db="EMBL/GenBank/DDBJ databases">
        <title>Whole genome analyses suggest that Burkholderia sensu lato contains two further novel genera in the rhizoxinica-symbiotica group Mycetohabitans gen. nov., and Trinickia gen. nov.: implications for the evolution of diazotrophy and nodulation in the Burkholderiaceae.</title>
        <authorList>
            <person name="Estrada-de los Santos P."/>
            <person name="Palmer M."/>
            <person name="Chavez-Ramirez B."/>
            <person name="Beukes C."/>
            <person name="Steenkamp E.T."/>
            <person name="Hirsch A.M."/>
            <person name="Manyaka P."/>
            <person name="Maluk M."/>
            <person name="Lafos M."/>
            <person name="Crook M."/>
            <person name="Gross E."/>
            <person name="Simon M.F."/>
            <person name="Bueno dos Reis Junior F."/>
            <person name="Poole P.S."/>
            <person name="Venter S.N."/>
            <person name="James E.K."/>
        </authorList>
    </citation>
    <scope>NUCLEOTIDE SEQUENCE [LARGE SCALE GENOMIC DNA]</scope>
    <source>
        <strain evidence="4 5">WSM 3937</strain>
    </source>
</reference>
<name>A0A2N7WH82_9BURK</name>
<dbReference type="Gene3D" id="3.20.20.450">
    <property type="entry name" value="EAL domain"/>
    <property type="match status" value="1"/>
</dbReference>
<dbReference type="InterPro" id="IPR001633">
    <property type="entry name" value="EAL_dom"/>
</dbReference>
<dbReference type="Pfam" id="PF00563">
    <property type="entry name" value="EAL"/>
    <property type="match status" value="1"/>
</dbReference>
<evidence type="ECO:0000313" key="4">
    <source>
        <dbReference type="EMBL" id="PMS28780.1"/>
    </source>
</evidence>
<dbReference type="SMART" id="SM00052">
    <property type="entry name" value="EAL"/>
    <property type="match status" value="1"/>
</dbReference>
<feature type="domain" description="EAL" evidence="2">
    <location>
        <begin position="203"/>
        <end position="447"/>
    </location>
</feature>
<reference evidence="3 6" key="2">
    <citation type="submission" date="2020-04" db="EMBL/GenBank/DDBJ databases">
        <authorList>
            <person name="De Canck E."/>
        </authorList>
    </citation>
    <scope>NUCLEOTIDE SEQUENCE [LARGE SCALE GENOMIC DNA]</scope>
    <source>
        <strain evidence="3 6">LMG 27174</strain>
    </source>
</reference>
<dbReference type="RefSeq" id="WP_102634196.1">
    <property type="nucleotide sequence ID" value="NZ_CADIJZ010000004.1"/>
</dbReference>
<evidence type="ECO:0000259" key="2">
    <source>
        <dbReference type="PROSITE" id="PS50883"/>
    </source>
</evidence>
<keyword evidence="5" id="KW-1185">Reference proteome</keyword>